<dbReference type="GO" id="GO:0016020">
    <property type="term" value="C:membrane"/>
    <property type="evidence" value="ECO:0007669"/>
    <property type="project" value="TreeGrafter"/>
</dbReference>
<evidence type="ECO:0000259" key="2">
    <source>
        <dbReference type="PROSITE" id="PS50093"/>
    </source>
</evidence>
<feature type="domain" description="PKD" evidence="2">
    <location>
        <begin position="1451"/>
        <end position="1526"/>
    </location>
</feature>
<dbReference type="Pfam" id="PF18911">
    <property type="entry name" value="PKD_4"/>
    <property type="match status" value="15"/>
</dbReference>
<dbReference type="SUPFAM" id="SSF49299">
    <property type="entry name" value="PKD domain"/>
    <property type="match status" value="15"/>
</dbReference>
<evidence type="ECO:0000256" key="1">
    <source>
        <dbReference type="SAM" id="SignalP"/>
    </source>
</evidence>
<feature type="domain" description="PKD" evidence="2">
    <location>
        <begin position="336"/>
        <end position="389"/>
    </location>
</feature>
<name>A0A926NUI3_9HYPH</name>
<feature type="domain" description="PKD" evidence="2">
    <location>
        <begin position="753"/>
        <end position="827"/>
    </location>
</feature>
<dbReference type="InterPro" id="IPR035986">
    <property type="entry name" value="PKD_dom_sf"/>
</dbReference>
<feature type="chain" id="PRO_5036836000" evidence="1">
    <location>
        <begin position="37"/>
        <end position="1631"/>
    </location>
</feature>
<feature type="domain" description="PKD" evidence="2">
    <location>
        <begin position="1014"/>
        <end position="1101"/>
    </location>
</feature>
<dbReference type="InterPro" id="IPR000601">
    <property type="entry name" value="PKD_dom"/>
</dbReference>
<dbReference type="CDD" id="cd00146">
    <property type="entry name" value="PKD"/>
    <property type="match status" value="14"/>
</dbReference>
<gene>
    <name evidence="3" type="ORF">HK439_00030</name>
</gene>
<dbReference type="PANTHER" id="PTHR46182">
    <property type="entry name" value="FI19480P1"/>
    <property type="match status" value="1"/>
</dbReference>
<dbReference type="InterPro" id="IPR013783">
    <property type="entry name" value="Ig-like_fold"/>
</dbReference>
<feature type="domain" description="PKD" evidence="2">
    <location>
        <begin position="1277"/>
        <end position="1359"/>
    </location>
</feature>
<feature type="domain" description="PKD" evidence="2">
    <location>
        <begin position="580"/>
        <end position="653"/>
    </location>
</feature>
<dbReference type="Proteomes" id="UP000598467">
    <property type="component" value="Unassembled WGS sequence"/>
</dbReference>
<dbReference type="Gene3D" id="2.60.40.10">
    <property type="entry name" value="Immunoglobulins"/>
    <property type="match status" value="15"/>
</dbReference>
<dbReference type="InterPro" id="IPR022409">
    <property type="entry name" value="PKD/Chitinase_dom"/>
</dbReference>
<proteinExistence type="predicted"/>
<feature type="domain" description="PKD" evidence="2">
    <location>
        <begin position="406"/>
        <end position="476"/>
    </location>
</feature>
<sequence>MFSVEARRFRNIRRKKKALATALLLAPLASVAPASAQQAKPIDVPLLVTYGADAPTREGDPTHRQIIYIELPASLKERVYLRLFDPESGGDHDLLYGPANSETRFALYGGDGAFAGDTAAADKDTPAEITGGTLLAEKTYTDDARTDGQWITMALFSPEEGEKRGDKRIFRLNVEGKSGNDGNLYGVAISLRDRRAVPPEGVKLFSYAPTIRVPNKTTLTELRFQVPDQETELSIDNFDAAYGKLNLTTAFRSVPLKPSGQDQWRSETVRLLPDEQGQPAAITLQGGSEIPNDATFYITVKADRFLPLDLPPFNWIPNRRPEIKATATFLDGCRAVAFDASQTRDPDGNRLSFKWIFSDDTVMTGPAVVKDYDKTGHFKERLEVRDDSGQIGNGSAKTLEVSVKHPPVARIEAPAIVGTGESVLFNAGTSSSEAADISHFNWHFNDGFTAQGPKVTRVFEHPGDYLVSLTVTDDSGHPCDNGTIEIPIRVNAQPVAEAGPDRRTDVGTRLSFDAGKSYDTDGKITSYHWDMGDGTKLDGASVGHAFKTPGTYDVALTVQDDAGVSNSKATDTAQVIVNAPPVPIAGDDRNVAIGEVITFDGSRSRDPDGKLISYHWDLGDGTSANGETITYAFAKPGTYQVRLSVTDDSGTKTRGRSDTLSVRVNAPPVAVAGDNQVVTASAVHFDGSGSSDADDSISDYHWDFGDGTTGTGETPTHVYKTPGTYDVRLTVTDASGTIRNTASDTMQVVVNTPPIADAGPDLIGAPGEELTFQGNRSIDPDGDISAYEWDFKDGTLETGEIATHAFEKPGRYFVRLKVTDNTGQAQAVDYDEAEVIINAPPVADAGDDIRVAPGELFTLDAGRSSDSDGTVTDYRWDIAGMDEPVYAKTHEMKFDEPGTYTAMLTVSDDSGADNSLAEDEVTIRVNHQPTADAGQDVFTAKSLVIFDGGASSDPDGDGLSYTWDFGDGTTATGAQVAHTFATGGSFPVVLTVSDGTGLANGTDRDALTVTINNPPVAVAGENQRLCTGDILVLDGSKSSDPDGGVLKYAWDFGDGSGSDIVNPTKTYRRGGVYPVTLTVTDDSGLGNASARDQIAVTVDQAPVADAGPDIKICANTEATFDGSRSWDADGVVNRFLWDFGDGGSSGGDKPKHTYRRAGTYRAQLTIEGDRVGQCDIRATDEVNVEVIAAPVPLIEAVSAFPVGEAVSFDGSRSYLDGGVVTGWSWDFGDGTLADGALQKHVFAKPGTYRVALTVDSTAKSDECHMITGYHLITVNAPPVADAGKDIVVGVNEEFVLDGSGSSDPEGAIASYAWDLGDGAKAEGVAIRHRYSKPGVYDVKLTVTDTAGLSNSSASDTVTVIVQDGATAVLDAPDAVCVGEQVTLSAARSTSPEAPISAFSWSFGDGTTADAEKVTRRFVSPGRYNVSVLVDDGKGRTSSQRQASKVILVNQPPIAVAGRNLNACPGAPVAFDASASSDPDGKISRAEWDFGDGETAVGMTPEHTYARPGTYDVTLKVIDDSGSSCNAREDKMTVIVNTPPTADAGPDREVFTGGANDAEIFSAWRSYDADGTDLSHTWDFGPDGQQSGERVAHSFSAPGDYEVKLTVSDGSGLSCGTASDTIRVKVREREAY</sequence>
<dbReference type="SMART" id="SM00089">
    <property type="entry name" value="PKD"/>
    <property type="match status" value="15"/>
</dbReference>
<dbReference type="PANTHER" id="PTHR46182:SF2">
    <property type="entry name" value="FI19480P1"/>
    <property type="match status" value="1"/>
</dbReference>
<feature type="domain" description="PKD" evidence="2">
    <location>
        <begin position="1101"/>
        <end position="1166"/>
    </location>
</feature>
<feature type="domain" description="PKD" evidence="2">
    <location>
        <begin position="666"/>
        <end position="748"/>
    </location>
</feature>
<organism evidence="3 4">
    <name type="scientific">Roseibium aggregatum</name>
    <dbReference type="NCBI Taxonomy" id="187304"/>
    <lineage>
        <taxon>Bacteria</taxon>
        <taxon>Pseudomonadati</taxon>
        <taxon>Pseudomonadota</taxon>
        <taxon>Alphaproteobacteria</taxon>
        <taxon>Hyphomicrobiales</taxon>
        <taxon>Stappiaceae</taxon>
        <taxon>Roseibium</taxon>
    </lineage>
</organism>
<feature type="domain" description="PKD" evidence="2">
    <location>
        <begin position="1364"/>
        <end position="1438"/>
    </location>
</feature>
<reference evidence="3" key="1">
    <citation type="submission" date="2020-05" db="EMBL/GenBank/DDBJ databases">
        <title>Identification of trans-AT polyketide cluster in two marine bacteria, producers of a novel glutaramide-containing polyketide sesbanimide D and analogs.</title>
        <authorList>
            <person name="Kacar D."/>
            <person name="Rodriguez P."/>
            <person name="Canedo L."/>
            <person name="Gonzalez E."/>
            <person name="Galan B."/>
            <person name="De La Calle F."/>
            <person name="Garcia J.L."/>
        </authorList>
    </citation>
    <scope>NUCLEOTIDE SEQUENCE</scope>
    <source>
        <strain evidence="3">PHM038</strain>
    </source>
</reference>
<dbReference type="RefSeq" id="WP_190289316.1">
    <property type="nucleotide sequence ID" value="NZ_JABFCZ010000001.1"/>
</dbReference>
<evidence type="ECO:0000313" key="3">
    <source>
        <dbReference type="EMBL" id="MBD1544636.1"/>
    </source>
</evidence>
<feature type="domain" description="PKD" evidence="2">
    <location>
        <begin position="1189"/>
        <end position="1258"/>
    </location>
</feature>
<feature type="signal peptide" evidence="1">
    <location>
        <begin position="1"/>
        <end position="36"/>
    </location>
</feature>
<protein>
    <submittedName>
        <fullName evidence="3">PKD domain-containing protein</fullName>
    </submittedName>
</protein>
<comment type="caution">
    <text evidence="3">The sequence shown here is derived from an EMBL/GenBank/DDBJ whole genome shotgun (WGS) entry which is preliminary data.</text>
</comment>
<feature type="domain" description="PKD" evidence="2">
    <location>
        <begin position="840"/>
        <end position="915"/>
    </location>
</feature>
<feature type="domain" description="PKD" evidence="2">
    <location>
        <begin position="493"/>
        <end position="563"/>
    </location>
</feature>
<dbReference type="GO" id="GO:0031410">
    <property type="term" value="C:cytoplasmic vesicle"/>
    <property type="evidence" value="ECO:0007669"/>
    <property type="project" value="TreeGrafter"/>
</dbReference>
<dbReference type="PROSITE" id="PS50093">
    <property type="entry name" value="PKD"/>
    <property type="match status" value="15"/>
</dbReference>
<dbReference type="EMBL" id="JABFCZ010000001">
    <property type="protein sequence ID" value="MBD1544636.1"/>
    <property type="molecule type" value="Genomic_DNA"/>
</dbReference>
<dbReference type="InterPro" id="IPR029865">
    <property type="entry name" value="KIAA0319-like"/>
</dbReference>
<accession>A0A926NUI3</accession>
<evidence type="ECO:0000313" key="4">
    <source>
        <dbReference type="Proteomes" id="UP000598467"/>
    </source>
</evidence>
<feature type="domain" description="PKD" evidence="2">
    <location>
        <begin position="1570"/>
        <end position="1628"/>
    </location>
</feature>
<feature type="domain" description="PKD" evidence="2">
    <location>
        <begin position="944"/>
        <end position="997"/>
    </location>
</feature>
<keyword evidence="1" id="KW-0732">Signal</keyword>